<proteinExistence type="predicted"/>
<dbReference type="AlphaFoldDB" id="A0A6L2M555"/>
<organism evidence="1">
    <name type="scientific">Tanacetum cinerariifolium</name>
    <name type="common">Dalmatian daisy</name>
    <name type="synonym">Chrysanthemum cinerariifolium</name>
    <dbReference type="NCBI Taxonomy" id="118510"/>
    <lineage>
        <taxon>Eukaryota</taxon>
        <taxon>Viridiplantae</taxon>
        <taxon>Streptophyta</taxon>
        <taxon>Embryophyta</taxon>
        <taxon>Tracheophyta</taxon>
        <taxon>Spermatophyta</taxon>
        <taxon>Magnoliopsida</taxon>
        <taxon>eudicotyledons</taxon>
        <taxon>Gunneridae</taxon>
        <taxon>Pentapetalae</taxon>
        <taxon>asterids</taxon>
        <taxon>campanulids</taxon>
        <taxon>Asterales</taxon>
        <taxon>Asteraceae</taxon>
        <taxon>Asteroideae</taxon>
        <taxon>Anthemideae</taxon>
        <taxon>Anthemidinae</taxon>
        <taxon>Tanacetum</taxon>
    </lineage>
</organism>
<name>A0A6L2M555_TANCI</name>
<sequence>MAIFVDEKGKGPLKVFSILVDEKSEVTGIKILDDLEKRIEKFENFLNKAKEKMILKKGKEKMVMEREVIIIEDTDDNPFQVTSDESFDDRALQL</sequence>
<reference evidence="1" key="1">
    <citation type="journal article" date="2019" name="Sci. Rep.">
        <title>Draft genome of Tanacetum cinerariifolium, the natural source of mosquito coil.</title>
        <authorList>
            <person name="Yamashiro T."/>
            <person name="Shiraishi A."/>
            <person name="Satake H."/>
            <person name="Nakayama K."/>
        </authorList>
    </citation>
    <scope>NUCLEOTIDE SEQUENCE</scope>
</reference>
<dbReference type="EMBL" id="BKCJ010005880">
    <property type="protein sequence ID" value="GEU69143.1"/>
    <property type="molecule type" value="Genomic_DNA"/>
</dbReference>
<gene>
    <name evidence="1" type="ORF">Tci_041121</name>
</gene>
<evidence type="ECO:0000313" key="1">
    <source>
        <dbReference type="EMBL" id="GEU69143.1"/>
    </source>
</evidence>
<comment type="caution">
    <text evidence="1">The sequence shown here is derived from an EMBL/GenBank/DDBJ whole genome shotgun (WGS) entry which is preliminary data.</text>
</comment>
<protein>
    <submittedName>
        <fullName evidence="1">Uncharacterized protein</fullName>
    </submittedName>
</protein>
<accession>A0A6L2M555</accession>